<comment type="caution">
    <text evidence="1">The sequence shown here is derived from an EMBL/GenBank/DDBJ whole genome shotgun (WGS) entry which is preliminary data.</text>
</comment>
<dbReference type="AlphaFoldDB" id="A0A369YDK7"/>
<dbReference type="Proteomes" id="UP000253872">
    <property type="component" value="Unassembled WGS sequence"/>
</dbReference>
<reference evidence="1 2" key="1">
    <citation type="submission" date="2018-05" db="EMBL/GenBank/DDBJ databases">
        <title>Draft Genome Sequences for a Diverse set of 7 Haemophilus Species.</title>
        <authorList>
            <person name="Nichols M."/>
            <person name="Topaz N."/>
            <person name="Wang X."/>
            <person name="Wang X."/>
            <person name="Boxrud D."/>
        </authorList>
    </citation>
    <scope>NUCLEOTIDE SEQUENCE [LARGE SCALE GENOMIC DNA]</scope>
    <source>
        <strain evidence="1 2">C2002001239</strain>
    </source>
</reference>
<organism evidence="1 2">
    <name type="scientific">Haemophilus sputorum</name>
    <dbReference type="NCBI Taxonomy" id="1078480"/>
    <lineage>
        <taxon>Bacteria</taxon>
        <taxon>Pseudomonadati</taxon>
        <taxon>Pseudomonadota</taxon>
        <taxon>Gammaproteobacteria</taxon>
        <taxon>Pasteurellales</taxon>
        <taxon>Pasteurellaceae</taxon>
        <taxon>Haemophilus</taxon>
    </lineage>
</organism>
<dbReference type="RefSeq" id="WP_111403571.1">
    <property type="nucleotide sequence ID" value="NZ_QEPN01000007.1"/>
</dbReference>
<name>A0A369YDK7_9PAST</name>
<sequence>MKLAEALIERADLQRRLAQLKQRLIQNAQYQEGESPAESPTQLLIEYHQTSLALADWVVKINVANHQVTLENGMNMVEALAQRDRLKTEHAALLDLANAAMPTMDRYSHSEIKMLAAVDIQALRKQIDELAKSLRQLDTQIQQANWIAEI</sequence>
<dbReference type="CDD" id="cd12208">
    <property type="entry name" value="DIP1984-like"/>
    <property type="match status" value="1"/>
</dbReference>
<evidence type="ECO:0000313" key="2">
    <source>
        <dbReference type="Proteomes" id="UP000253872"/>
    </source>
</evidence>
<dbReference type="STRING" id="1035839.GCA_000238795_01765"/>
<evidence type="ECO:0000313" key="1">
    <source>
        <dbReference type="EMBL" id="RDE70499.1"/>
    </source>
</evidence>
<dbReference type="InterPro" id="IPR047741">
    <property type="entry name" value="DIP1984-like"/>
</dbReference>
<protein>
    <recommendedName>
        <fullName evidence="3">Septicolysin</fullName>
    </recommendedName>
</protein>
<evidence type="ECO:0008006" key="3">
    <source>
        <dbReference type="Google" id="ProtNLM"/>
    </source>
</evidence>
<proteinExistence type="predicted"/>
<dbReference type="Pfam" id="PF20935">
    <property type="entry name" value="DUF6847"/>
    <property type="match status" value="1"/>
</dbReference>
<dbReference type="Gene3D" id="6.10.320.10">
    <property type="match status" value="1"/>
</dbReference>
<accession>A0A369YDK7</accession>
<dbReference type="NCBIfam" id="NF038048">
    <property type="entry name" value="DIP1984_fam"/>
    <property type="match status" value="1"/>
</dbReference>
<dbReference type="EMBL" id="QEPN01000007">
    <property type="protein sequence ID" value="RDE70499.1"/>
    <property type="molecule type" value="Genomic_DNA"/>
</dbReference>
<gene>
    <name evidence="1" type="ORF">DPV93_08180</name>
</gene>